<accession>A0A0E9PH40</accession>
<sequence>MAEIILMLSLSISFVFQTCKISLQV</sequence>
<name>A0A0E9PH40_ANGAN</name>
<proteinExistence type="predicted"/>
<evidence type="ECO:0000313" key="1">
    <source>
        <dbReference type="EMBL" id="JAH03926.1"/>
    </source>
</evidence>
<organism evidence="1">
    <name type="scientific">Anguilla anguilla</name>
    <name type="common">European freshwater eel</name>
    <name type="synonym">Muraena anguilla</name>
    <dbReference type="NCBI Taxonomy" id="7936"/>
    <lineage>
        <taxon>Eukaryota</taxon>
        <taxon>Metazoa</taxon>
        <taxon>Chordata</taxon>
        <taxon>Craniata</taxon>
        <taxon>Vertebrata</taxon>
        <taxon>Euteleostomi</taxon>
        <taxon>Actinopterygii</taxon>
        <taxon>Neopterygii</taxon>
        <taxon>Teleostei</taxon>
        <taxon>Anguilliformes</taxon>
        <taxon>Anguillidae</taxon>
        <taxon>Anguilla</taxon>
    </lineage>
</organism>
<reference evidence="1" key="2">
    <citation type="journal article" date="2015" name="Fish Shellfish Immunol.">
        <title>Early steps in the European eel (Anguilla anguilla)-Vibrio vulnificus interaction in the gills: Role of the RtxA13 toxin.</title>
        <authorList>
            <person name="Callol A."/>
            <person name="Pajuelo D."/>
            <person name="Ebbesson L."/>
            <person name="Teles M."/>
            <person name="MacKenzie S."/>
            <person name="Amaro C."/>
        </authorList>
    </citation>
    <scope>NUCLEOTIDE SEQUENCE</scope>
</reference>
<reference evidence="1" key="1">
    <citation type="submission" date="2014-11" db="EMBL/GenBank/DDBJ databases">
        <authorList>
            <person name="Amaro Gonzalez C."/>
        </authorList>
    </citation>
    <scope>NUCLEOTIDE SEQUENCE</scope>
</reference>
<protein>
    <submittedName>
        <fullName evidence="1">Uncharacterized protein</fullName>
    </submittedName>
</protein>
<dbReference type="AlphaFoldDB" id="A0A0E9PH40"/>
<dbReference type="EMBL" id="GBXM01104651">
    <property type="protein sequence ID" value="JAH03926.1"/>
    <property type="molecule type" value="Transcribed_RNA"/>
</dbReference>